<keyword evidence="1" id="KW-0547">Nucleotide-binding</keyword>
<accession>A0A225URX4</accession>
<name>A0A225URX4_9STRA</name>
<dbReference type="EMBL" id="NBNE01013623">
    <property type="protein sequence ID" value="OWY94939.1"/>
    <property type="molecule type" value="Genomic_DNA"/>
</dbReference>
<keyword evidence="1" id="KW-0067">ATP-binding</keyword>
<evidence type="ECO:0000313" key="1">
    <source>
        <dbReference type="EMBL" id="OWY94939.1"/>
    </source>
</evidence>
<keyword evidence="1" id="KW-0347">Helicase</keyword>
<keyword evidence="2" id="KW-1185">Reference proteome</keyword>
<feature type="non-terminal residue" evidence="1">
    <location>
        <position position="80"/>
    </location>
</feature>
<organism evidence="1 2">
    <name type="scientific">Phytophthora megakarya</name>
    <dbReference type="NCBI Taxonomy" id="4795"/>
    <lineage>
        <taxon>Eukaryota</taxon>
        <taxon>Sar</taxon>
        <taxon>Stramenopiles</taxon>
        <taxon>Oomycota</taxon>
        <taxon>Peronosporomycetes</taxon>
        <taxon>Peronosporales</taxon>
        <taxon>Peronosporaceae</taxon>
        <taxon>Phytophthora</taxon>
    </lineage>
</organism>
<reference evidence="2" key="1">
    <citation type="submission" date="2017-03" db="EMBL/GenBank/DDBJ databases">
        <title>Phytopthora megakarya and P. palmivora, two closely related causual agents of cacao black pod achieved similar genome size and gene model numbers by different mechanisms.</title>
        <authorList>
            <person name="Ali S."/>
            <person name="Shao J."/>
            <person name="Larry D.J."/>
            <person name="Kronmiller B."/>
            <person name="Shen D."/>
            <person name="Strem M.D."/>
            <person name="Melnick R.L."/>
            <person name="Guiltinan M.J."/>
            <person name="Tyler B.M."/>
            <person name="Meinhardt L.W."/>
            <person name="Bailey B.A."/>
        </authorList>
    </citation>
    <scope>NUCLEOTIDE SEQUENCE [LARGE SCALE GENOMIC DNA]</scope>
    <source>
        <strain evidence="2">zdho120</strain>
    </source>
</reference>
<dbReference type="OrthoDB" id="432234at2759"/>
<protein>
    <submittedName>
        <fullName evidence="1">Helitron helicase</fullName>
    </submittedName>
</protein>
<proteinExistence type="predicted"/>
<comment type="caution">
    <text evidence="1">The sequence shown here is derived from an EMBL/GenBank/DDBJ whole genome shotgun (WGS) entry which is preliminary data.</text>
</comment>
<keyword evidence="1" id="KW-0378">Hydrolase</keyword>
<dbReference type="Proteomes" id="UP000198211">
    <property type="component" value="Unassembled WGS sequence"/>
</dbReference>
<sequence>MSGPAKGNTVFIPRIIFYAEDDDNEFPFKLKRKEFPVVPAFVMTSTRHKVSKAMTLTSTVTSQKAIKITVGPEMINVDGR</sequence>
<dbReference type="GO" id="GO:0004386">
    <property type="term" value="F:helicase activity"/>
    <property type="evidence" value="ECO:0007669"/>
    <property type="project" value="UniProtKB-KW"/>
</dbReference>
<gene>
    <name evidence="1" type="ORF">PHMEG_00035192</name>
</gene>
<dbReference type="AlphaFoldDB" id="A0A225URX4"/>
<evidence type="ECO:0000313" key="2">
    <source>
        <dbReference type="Proteomes" id="UP000198211"/>
    </source>
</evidence>